<dbReference type="OrthoDB" id="5308060at2759"/>
<dbReference type="KEGG" id="cal:CAALFM_CR06620WA"/>
<dbReference type="STRING" id="237561.A0A1D8PT92"/>
<feature type="transmembrane region" description="Helical" evidence="1">
    <location>
        <begin position="81"/>
        <end position="100"/>
    </location>
</feature>
<keyword evidence="1" id="KW-1133">Transmembrane helix</keyword>
<keyword evidence="1" id="KW-0812">Transmembrane</keyword>
<protein>
    <recommendedName>
        <fullName evidence="5">DUF1776-domain-containing protein</fullName>
    </recommendedName>
</protein>
<dbReference type="CGD" id="CAL0000193554">
    <property type="gene designation" value="orf19.8316"/>
</dbReference>
<organism evidence="3 4">
    <name type="scientific">Candida albicans (strain SC5314 / ATCC MYA-2876)</name>
    <name type="common">Yeast</name>
    <dbReference type="NCBI Taxonomy" id="237561"/>
    <lineage>
        <taxon>Eukaryota</taxon>
        <taxon>Fungi</taxon>
        <taxon>Dikarya</taxon>
        <taxon>Ascomycota</taxon>
        <taxon>Saccharomycotina</taxon>
        <taxon>Pichiomycetes</taxon>
        <taxon>Debaryomycetaceae</taxon>
        <taxon>Candida/Lodderomyces clade</taxon>
        <taxon>Candida</taxon>
    </lineage>
</organism>
<proteinExistence type="predicted"/>
<dbReference type="InterPro" id="IPR013952">
    <property type="entry name" value="DUF1776_fun"/>
</dbReference>
<evidence type="ECO:0008006" key="5">
    <source>
        <dbReference type="Google" id="ProtNLM"/>
    </source>
</evidence>
<dbReference type="PANTHER" id="PTHR43313">
    <property type="entry name" value="SHORT-CHAIN DEHYDROGENASE/REDUCTASE FAMILY 9C"/>
    <property type="match status" value="1"/>
</dbReference>
<dbReference type="VEuPathDB" id="FungiDB:CR_06620W_A"/>
<reference evidence="3 4" key="1">
    <citation type="journal article" date="2004" name="Proc. Natl. Acad. Sci. U.S.A.">
        <title>The diploid genome sequence of Candida albicans.</title>
        <authorList>
            <person name="Jones T."/>
            <person name="Federspiel N.A."/>
            <person name="Chibana H."/>
            <person name="Dungan J."/>
            <person name="Kalman S."/>
            <person name="Magee B.B."/>
            <person name="Newport G."/>
            <person name="Thorstenson Y.R."/>
            <person name="Agabian N."/>
            <person name="Magee P.T."/>
            <person name="Davis R.W."/>
            <person name="Scherer S."/>
        </authorList>
    </citation>
    <scope>NUCLEOTIDE SEQUENCE [LARGE SCALE GENOMIC DNA]</scope>
    <source>
        <strain evidence="4">SC5314 / ATCC MYA-2876</strain>
    </source>
</reference>
<gene>
    <name evidence="3" type="ordered locus">CAALFM_CR06620WA</name>
    <name evidence="2" type="ordered locus">orf19.8316</name>
</gene>
<evidence type="ECO:0000313" key="4">
    <source>
        <dbReference type="Proteomes" id="UP000000559"/>
    </source>
</evidence>
<keyword evidence="1" id="KW-0472">Membrane</keyword>
<reference evidence="3 4" key="3">
    <citation type="journal article" date="2013" name="Genome Biol.">
        <title>Assembly of a phased diploid Candida albicans genome facilitates allele-specific measurements and provides a simple model for repeat and indel structure.</title>
        <authorList>
            <person name="Muzzey D."/>
            <person name="Schwartz K."/>
            <person name="Weissman J.S."/>
            <person name="Sherlock G."/>
        </authorList>
    </citation>
    <scope>NUCLEOTIDE SEQUENCE [LARGE SCALE GENOMIC DNA]</scope>
    <source>
        <strain evidence="4">SC5314 / ATCC MYA-2876</strain>
    </source>
</reference>
<name>A0A1D8PT92_CANAL</name>
<dbReference type="EMBL" id="CP017630">
    <property type="protein sequence ID" value="AOW31360.1"/>
    <property type="molecule type" value="Genomic_DNA"/>
</dbReference>
<dbReference type="eggNOG" id="ENOG502QWSS">
    <property type="taxonomic scope" value="Eukaryota"/>
</dbReference>
<sequence>MVAEPVQATVQALKHYYYQASNYLEDQHDKIIHSSYYEKLLELTHFDKDIQSESLEALGTNNATSIWNNLFSKLSNPKSKYFYGSILTVGLGVSMIYLLTQSNSITSAKQKNGNGSGKRRVPKLPNGARRDVILIVGSPTEPLTRFIAIDFEKRGFIVYLTLLDNNDIKYIESNPISDGINYLNFSFNCNESKKNNNMDDHISTFNQILKTPIIPFPNAQPHYLNLKSVVFAPSLHFPIGPVENIAISSWIKLNDRILTYLKLFSSGLIQLIRSQNSKLILLTPTILSGLYMPYYCPETLFQQNLKSIFTILTRELNYQNINVTQIRLGNLYLSNQKLNSNARIESLVNSEIRAWTSEMKQLYSENFTKLQFKANPLKSSGGKGTHLVHLYHLLFDLIYNNDNDNDNNANANANGKLNPAVVYCGRGARIYDWISKILPESWIQWLLK</sequence>
<dbReference type="GeneID" id="3646631"/>
<dbReference type="RefSeq" id="XP_711770.2">
    <property type="nucleotide sequence ID" value="XM_706678.2"/>
</dbReference>
<accession>A0A1D8PT92</accession>
<dbReference type="PANTHER" id="PTHR43313:SF1">
    <property type="entry name" value="3BETA-HYDROXYSTEROID DEHYDROGENASE DHS-16"/>
    <property type="match status" value="1"/>
</dbReference>
<evidence type="ECO:0000313" key="3">
    <source>
        <dbReference type="EMBL" id="AOW31360.1"/>
    </source>
</evidence>
<evidence type="ECO:0000256" key="1">
    <source>
        <dbReference type="SAM" id="Phobius"/>
    </source>
</evidence>
<dbReference type="FunCoup" id="A0A1D8PT92">
    <property type="interactions" value="11"/>
</dbReference>
<keyword evidence="4" id="KW-1185">Reference proteome</keyword>
<dbReference type="AlphaFoldDB" id="A0A1D8PT92"/>
<dbReference type="Pfam" id="PF08643">
    <property type="entry name" value="DUF1776"/>
    <property type="match status" value="1"/>
</dbReference>
<reference evidence="3 4" key="2">
    <citation type="journal article" date="2007" name="Genome Biol.">
        <title>Assembly of the Candida albicans genome into sixteen supercontigs aligned on the eight chromosomes.</title>
        <authorList>
            <person name="van het Hoog M."/>
            <person name="Rast T.J."/>
            <person name="Martchenko M."/>
            <person name="Grindle S."/>
            <person name="Dignard D."/>
            <person name="Hogues H."/>
            <person name="Cuomo C."/>
            <person name="Berriman M."/>
            <person name="Scherer S."/>
            <person name="Magee B.B."/>
            <person name="Whiteway M."/>
            <person name="Chibana H."/>
            <person name="Nantel A."/>
            <person name="Magee P.T."/>
        </authorList>
    </citation>
    <scope>GENOME REANNOTATION</scope>
    <source>
        <strain evidence="4">SC5314 / ATCC MYA-2876</strain>
    </source>
</reference>
<dbReference type="InParanoid" id="A0A1D8PT92"/>
<dbReference type="Proteomes" id="UP000000559">
    <property type="component" value="Chromosome R"/>
</dbReference>
<evidence type="ECO:0000313" key="2">
    <source>
        <dbReference type="CGD" id="CAL0000193554"/>
    </source>
</evidence>